<evidence type="ECO:0000313" key="2">
    <source>
        <dbReference type="EMBL" id="KAH8029757.1"/>
    </source>
</evidence>
<gene>
    <name evidence="2" type="ORF">HPB51_003709</name>
</gene>
<feature type="compositionally biased region" description="Polar residues" evidence="1">
    <location>
        <begin position="242"/>
        <end position="253"/>
    </location>
</feature>
<keyword evidence="3" id="KW-1185">Reference proteome</keyword>
<reference evidence="2" key="1">
    <citation type="journal article" date="2020" name="Cell">
        <title>Large-Scale Comparative Analyses of Tick Genomes Elucidate Their Genetic Diversity and Vector Capacities.</title>
        <authorList>
            <consortium name="Tick Genome and Microbiome Consortium (TIGMIC)"/>
            <person name="Jia N."/>
            <person name="Wang J."/>
            <person name="Shi W."/>
            <person name="Du L."/>
            <person name="Sun Y."/>
            <person name="Zhan W."/>
            <person name="Jiang J.F."/>
            <person name="Wang Q."/>
            <person name="Zhang B."/>
            <person name="Ji P."/>
            <person name="Bell-Sakyi L."/>
            <person name="Cui X.M."/>
            <person name="Yuan T.T."/>
            <person name="Jiang B.G."/>
            <person name="Yang W.F."/>
            <person name="Lam T.T."/>
            <person name="Chang Q.C."/>
            <person name="Ding S.J."/>
            <person name="Wang X.J."/>
            <person name="Zhu J.G."/>
            <person name="Ruan X.D."/>
            <person name="Zhao L."/>
            <person name="Wei J.T."/>
            <person name="Ye R.Z."/>
            <person name="Que T.C."/>
            <person name="Du C.H."/>
            <person name="Zhou Y.H."/>
            <person name="Cheng J.X."/>
            <person name="Dai P.F."/>
            <person name="Guo W.B."/>
            <person name="Han X.H."/>
            <person name="Huang E.J."/>
            <person name="Li L.F."/>
            <person name="Wei W."/>
            <person name="Gao Y.C."/>
            <person name="Liu J.Z."/>
            <person name="Shao H.Z."/>
            <person name="Wang X."/>
            <person name="Wang C.C."/>
            <person name="Yang T.C."/>
            <person name="Huo Q.B."/>
            <person name="Li W."/>
            <person name="Chen H.Y."/>
            <person name="Chen S.E."/>
            <person name="Zhou L.G."/>
            <person name="Ni X.B."/>
            <person name="Tian J.H."/>
            <person name="Sheng Y."/>
            <person name="Liu T."/>
            <person name="Pan Y.S."/>
            <person name="Xia L.Y."/>
            <person name="Li J."/>
            <person name="Zhao F."/>
            <person name="Cao W.C."/>
        </authorList>
    </citation>
    <scope>NUCLEOTIDE SEQUENCE</scope>
    <source>
        <strain evidence="2">Rmic-2018</strain>
    </source>
</reference>
<evidence type="ECO:0000256" key="1">
    <source>
        <dbReference type="SAM" id="MobiDB-lite"/>
    </source>
</evidence>
<name>A0A9J6E6Q8_RHIMP</name>
<protein>
    <submittedName>
        <fullName evidence="2">Uncharacterized protein</fullName>
    </submittedName>
</protein>
<sequence>MLQYSSPQLRVLHTTTQKIKKLPPLLPDEYKVVFRFQGGDLTTQRPRYLLAALMQAAELTDLSTLTLQIQPVNNTCTVSAVNQKEALKLVQLHQITYEQHEYAMTAYITPPDGSVRGVITDAFWKKLPQELLDRPQPSRKYTRRSTNETHKFNSDCLWSSHSPRENRLWKMKVATTPKFRVGGSPGKPGTARATGKSVGLPLSSEDAGNSCVWEADGFPAKKLKFEEWPIEDGRFPGRETSESCGTTTTLDFE</sequence>
<proteinExistence type="predicted"/>
<feature type="compositionally biased region" description="Basic and acidic residues" evidence="1">
    <location>
        <begin position="232"/>
        <end position="241"/>
    </location>
</feature>
<dbReference type="AlphaFoldDB" id="A0A9J6E6Q8"/>
<organism evidence="2 3">
    <name type="scientific">Rhipicephalus microplus</name>
    <name type="common">Cattle tick</name>
    <name type="synonym">Boophilus microplus</name>
    <dbReference type="NCBI Taxonomy" id="6941"/>
    <lineage>
        <taxon>Eukaryota</taxon>
        <taxon>Metazoa</taxon>
        <taxon>Ecdysozoa</taxon>
        <taxon>Arthropoda</taxon>
        <taxon>Chelicerata</taxon>
        <taxon>Arachnida</taxon>
        <taxon>Acari</taxon>
        <taxon>Parasitiformes</taxon>
        <taxon>Ixodida</taxon>
        <taxon>Ixodoidea</taxon>
        <taxon>Ixodidae</taxon>
        <taxon>Rhipicephalinae</taxon>
        <taxon>Rhipicephalus</taxon>
        <taxon>Boophilus</taxon>
    </lineage>
</organism>
<reference evidence="2" key="2">
    <citation type="submission" date="2021-09" db="EMBL/GenBank/DDBJ databases">
        <authorList>
            <person name="Jia N."/>
            <person name="Wang J."/>
            <person name="Shi W."/>
            <person name="Du L."/>
            <person name="Sun Y."/>
            <person name="Zhan W."/>
            <person name="Jiang J."/>
            <person name="Wang Q."/>
            <person name="Zhang B."/>
            <person name="Ji P."/>
            <person name="Sakyi L.B."/>
            <person name="Cui X."/>
            <person name="Yuan T."/>
            <person name="Jiang B."/>
            <person name="Yang W."/>
            <person name="Lam T.T.-Y."/>
            <person name="Chang Q."/>
            <person name="Ding S."/>
            <person name="Wang X."/>
            <person name="Zhu J."/>
            <person name="Ruan X."/>
            <person name="Zhao L."/>
            <person name="Wei J."/>
            <person name="Que T."/>
            <person name="Du C."/>
            <person name="Cheng J."/>
            <person name="Dai P."/>
            <person name="Han X."/>
            <person name="Huang E."/>
            <person name="Gao Y."/>
            <person name="Liu J."/>
            <person name="Shao H."/>
            <person name="Ye R."/>
            <person name="Li L."/>
            <person name="Wei W."/>
            <person name="Wang X."/>
            <person name="Wang C."/>
            <person name="Huo Q."/>
            <person name="Li W."/>
            <person name="Guo W."/>
            <person name="Chen H."/>
            <person name="Chen S."/>
            <person name="Zhou L."/>
            <person name="Zhou L."/>
            <person name="Ni X."/>
            <person name="Tian J."/>
            <person name="Zhou Y."/>
            <person name="Sheng Y."/>
            <person name="Liu T."/>
            <person name="Pan Y."/>
            <person name="Xia L."/>
            <person name="Li J."/>
            <person name="Zhao F."/>
            <person name="Cao W."/>
        </authorList>
    </citation>
    <scope>NUCLEOTIDE SEQUENCE</scope>
    <source>
        <strain evidence="2">Rmic-2018</strain>
        <tissue evidence="2">Larvae</tissue>
    </source>
</reference>
<feature type="region of interest" description="Disordered" evidence="1">
    <location>
        <begin position="179"/>
        <end position="201"/>
    </location>
</feature>
<evidence type="ECO:0000313" key="3">
    <source>
        <dbReference type="Proteomes" id="UP000821866"/>
    </source>
</evidence>
<dbReference type="EMBL" id="JABSTU010000005">
    <property type="protein sequence ID" value="KAH8029757.1"/>
    <property type="molecule type" value="Genomic_DNA"/>
</dbReference>
<comment type="caution">
    <text evidence="2">The sequence shown here is derived from an EMBL/GenBank/DDBJ whole genome shotgun (WGS) entry which is preliminary data.</text>
</comment>
<dbReference type="Proteomes" id="UP000821866">
    <property type="component" value="Chromosome 3"/>
</dbReference>
<feature type="region of interest" description="Disordered" evidence="1">
    <location>
        <begin position="232"/>
        <end position="253"/>
    </location>
</feature>
<accession>A0A9J6E6Q8</accession>